<name>A0A9X9N6G3_NEISU</name>
<evidence type="ECO:0000313" key="1">
    <source>
        <dbReference type="EMBL" id="UTG75185.1"/>
    </source>
</evidence>
<gene>
    <name evidence="1" type="ORF">KCG53_07905</name>
</gene>
<dbReference type="EMBL" id="CP073118">
    <property type="protein sequence ID" value="UTG75185.1"/>
    <property type="molecule type" value="Genomic_DNA"/>
</dbReference>
<dbReference type="AlphaFoldDB" id="A0A9X9N6G3"/>
<evidence type="ECO:0000313" key="2">
    <source>
        <dbReference type="Proteomes" id="UP001057336"/>
    </source>
</evidence>
<dbReference type="InterPro" id="IPR005590">
    <property type="entry name" value="DUF333"/>
</dbReference>
<accession>A0A9X9N6G3</accession>
<protein>
    <submittedName>
        <fullName evidence="1">DUF333 domain-containing protein</fullName>
    </submittedName>
</protein>
<organism evidence="1 2">
    <name type="scientific">Neisseria subflava</name>
    <dbReference type="NCBI Taxonomy" id="28449"/>
    <lineage>
        <taxon>Bacteria</taxon>
        <taxon>Pseudomonadati</taxon>
        <taxon>Pseudomonadota</taxon>
        <taxon>Betaproteobacteria</taxon>
        <taxon>Neisseriales</taxon>
        <taxon>Neisseriaceae</taxon>
        <taxon>Neisseria</taxon>
    </lineage>
</organism>
<reference evidence="1" key="1">
    <citation type="submission" date="2021-04" db="EMBL/GenBank/DDBJ databases">
        <title>Characterizing Neisseria spp. as novel respiratory pathobionts in bronchiectasis.</title>
        <authorList>
            <person name="Li L."/>
            <person name="Mac Aogain M."/>
            <person name="Xu T."/>
            <person name="Jaggi T.K."/>
            <person name="Chan L.Y."/>
            <person name="Keir H.R."/>
            <person name="Dicker A.J."/>
            <person name="Qu J."/>
            <person name="Liu Y."/>
            <person name="Chen H.S."/>
            <person name="Koh M.S."/>
            <person name="Ong T.H."/>
            <person name="Lim A.Y.H."/>
            <person name="Abisheganaden J."/>
            <person name="Low T.B."/>
            <person name="Oliver B.G."/>
            <person name="Tan N.S."/>
            <person name="Fang M."/>
            <person name="Chalmers J.D."/>
            <person name="Chotirmall S.H."/>
        </authorList>
    </citation>
    <scope>NUCLEOTIDE SEQUENCE</scope>
    <source>
        <strain evidence="1">CG0073</strain>
    </source>
</reference>
<dbReference type="Proteomes" id="UP001057336">
    <property type="component" value="Chromosome"/>
</dbReference>
<sequence length="30" mass="3623">MTRDRNAIGLCYLPNGQTFEEWEFSHQHNK</sequence>
<proteinExistence type="predicted"/>
<dbReference type="Pfam" id="PF03891">
    <property type="entry name" value="DUF333"/>
    <property type="match status" value="1"/>
</dbReference>